<feature type="compositionally biased region" description="Basic and acidic residues" evidence="1">
    <location>
        <begin position="75"/>
        <end position="84"/>
    </location>
</feature>
<comment type="caution">
    <text evidence="2">The sequence shown here is derived from an EMBL/GenBank/DDBJ whole genome shotgun (WGS) entry which is preliminary data.</text>
</comment>
<dbReference type="EMBL" id="BPQB01000011">
    <property type="protein sequence ID" value="GJE89054.1"/>
    <property type="molecule type" value="Genomic_DNA"/>
</dbReference>
<reference evidence="2 3" key="1">
    <citation type="submission" date="2021-08" db="EMBL/GenBank/DDBJ databases">
        <title>Draft Genome Sequence of Phanerochaete sordida strain YK-624.</title>
        <authorList>
            <person name="Mori T."/>
            <person name="Dohra H."/>
            <person name="Suzuki T."/>
            <person name="Kawagishi H."/>
            <person name="Hirai H."/>
        </authorList>
    </citation>
    <scope>NUCLEOTIDE SEQUENCE [LARGE SCALE GENOMIC DNA]</scope>
    <source>
        <strain evidence="2 3">YK-624</strain>
    </source>
</reference>
<feature type="region of interest" description="Disordered" evidence="1">
    <location>
        <begin position="52"/>
        <end position="84"/>
    </location>
</feature>
<evidence type="ECO:0000313" key="3">
    <source>
        <dbReference type="Proteomes" id="UP000703269"/>
    </source>
</evidence>
<dbReference type="AlphaFoldDB" id="A0A9P3G743"/>
<sequence length="84" mass="9512">MFLPRNFYRPKRLIASVAAAPRRRPPTATAAFLRLHKLSFAWESAQRRAQGLERNLRKGQRQKAAVSIKTGASRRPKDESSAIP</sequence>
<proteinExistence type="predicted"/>
<gene>
    <name evidence="2" type="ORF">PsYK624_051440</name>
</gene>
<protein>
    <submittedName>
        <fullName evidence="2">Uncharacterized protein</fullName>
    </submittedName>
</protein>
<name>A0A9P3G743_9APHY</name>
<evidence type="ECO:0000313" key="2">
    <source>
        <dbReference type="EMBL" id="GJE89054.1"/>
    </source>
</evidence>
<accession>A0A9P3G743</accession>
<keyword evidence="3" id="KW-1185">Reference proteome</keyword>
<evidence type="ECO:0000256" key="1">
    <source>
        <dbReference type="SAM" id="MobiDB-lite"/>
    </source>
</evidence>
<dbReference type="Proteomes" id="UP000703269">
    <property type="component" value="Unassembled WGS sequence"/>
</dbReference>
<organism evidence="2 3">
    <name type="scientific">Phanerochaete sordida</name>
    <dbReference type="NCBI Taxonomy" id="48140"/>
    <lineage>
        <taxon>Eukaryota</taxon>
        <taxon>Fungi</taxon>
        <taxon>Dikarya</taxon>
        <taxon>Basidiomycota</taxon>
        <taxon>Agaricomycotina</taxon>
        <taxon>Agaricomycetes</taxon>
        <taxon>Polyporales</taxon>
        <taxon>Phanerochaetaceae</taxon>
        <taxon>Phanerochaete</taxon>
    </lineage>
</organism>